<dbReference type="Pfam" id="PF00172">
    <property type="entry name" value="Zn_clus"/>
    <property type="match status" value="1"/>
</dbReference>
<keyword evidence="9" id="KW-1185">Reference proteome</keyword>
<keyword evidence="1" id="KW-0479">Metal-binding</keyword>
<protein>
    <recommendedName>
        <fullName evidence="7">Zn(2)-C6 fungal-type domain-containing protein</fullName>
    </recommendedName>
</protein>
<evidence type="ECO:0000256" key="6">
    <source>
        <dbReference type="ARBA" id="ARBA00023242"/>
    </source>
</evidence>
<keyword evidence="4" id="KW-0238">DNA-binding</keyword>
<dbReference type="PROSITE" id="PS50048">
    <property type="entry name" value="ZN2_CY6_FUNGAL_2"/>
    <property type="match status" value="1"/>
</dbReference>
<dbReference type="InterPro" id="IPR001138">
    <property type="entry name" value="Zn2Cys6_DnaBD"/>
</dbReference>
<dbReference type="SMART" id="SM00066">
    <property type="entry name" value="GAL4"/>
    <property type="match status" value="1"/>
</dbReference>
<keyword evidence="6" id="KW-0539">Nucleus</keyword>
<name>A0A2J6RF81_HYAVF</name>
<organism evidence="8 9">
    <name type="scientific">Hyaloscypha variabilis (strain UAMH 11265 / GT02V1 / F)</name>
    <name type="common">Meliniomyces variabilis</name>
    <dbReference type="NCBI Taxonomy" id="1149755"/>
    <lineage>
        <taxon>Eukaryota</taxon>
        <taxon>Fungi</taxon>
        <taxon>Dikarya</taxon>
        <taxon>Ascomycota</taxon>
        <taxon>Pezizomycotina</taxon>
        <taxon>Leotiomycetes</taxon>
        <taxon>Helotiales</taxon>
        <taxon>Hyaloscyphaceae</taxon>
        <taxon>Hyaloscypha</taxon>
        <taxon>Hyaloscypha variabilis</taxon>
    </lineage>
</organism>
<dbReference type="CDD" id="cd00067">
    <property type="entry name" value="GAL4"/>
    <property type="match status" value="1"/>
</dbReference>
<dbReference type="PANTHER" id="PTHR36206">
    <property type="entry name" value="ASPERCRYPTIN BIOSYNTHESIS CLUSTER-SPECIFIC TRANSCRIPTION REGULATOR ATNN-RELATED"/>
    <property type="match status" value="1"/>
</dbReference>
<keyword evidence="5" id="KW-0804">Transcription</keyword>
<keyword evidence="3" id="KW-0805">Transcription regulation</keyword>
<dbReference type="Proteomes" id="UP000235786">
    <property type="component" value="Unassembled WGS sequence"/>
</dbReference>
<dbReference type="PROSITE" id="PS00463">
    <property type="entry name" value="ZN2_CY6_FUNGAL_1"/>
    <property type="match status" value="1"/>
</dbReference>
<evidence type="ECO:0000313" key="9">
    <source>
        <dbReference type="Proteomes" id="UP000235786"/>
    </source>
</evidence>
<dbReference type="GO" id="GO:0008270">
    <property type="term" value="F:zinc ion binding"/>
    <property type="evidence" value="ECO:0007669"/>
    <property type="project" value="InterPro"/>
</dbReference>
<dbReference type="EMBL" id="KZ613949">
    <property type="protein sequence ID" value="PMD37170.1"/>
    <property type="molecule type" value="Genomic_DNA"/>
</dbReference>
<dbReference type="InterPro" id="IPR052360">
    <property type="entry name" value="Transcr_Regulatory_Proteins"/>
</dbReference>
<proteinExistence type="predicted"/>
<dbReference type="Gene3D" id="4.10.240.10">
    <property type="entry name" value="Zn(2)-C6 fungal-type DNA-binding domain"/>
    <property type="match status" value="1"/>
</dbReference>
<dbReference type="SUPFAM" id="SSF57701">
    <property type="entry name" value="Zn2/Cys6 DNA-binding domain"/>
    <property type="match status" value="1"/>
</dbReference>
<feature type="domain" description="Zn(2)-C6 fungal-type" evidence="7">
    <location>
        <begin position="16"/>
        <end position="44"/>
    </location>
</feature>
<dbReference type="InterPro" id="IPR021858">
    <property type="entry name" value="Fun_TF"/>
</dbReference>
<evidence type="ECO:0000256" key="1">
    <source>
        <dbReference type="ARBA" id="ARBA00022723"/>
    </source>
</evidence>
<dbReference type="GO" id="GO:0003677">
    <property type="term" value="F:DNA binding"/>
    <property type="evidence" value="ECO:0007669"/>
    <property type="project" value="UniProtKB-KW"/>
</dbReference>
<gene>
    <name evidence="8" type="ORF">L207DRAFT_585525</name>
</gene>
<evidence type="ECO:0000256" key="4">
    <source>
        <dbReference type="ARBA" id="ARBA00023125"/>
    </source>
</evidence>
<evidence type="ECO:0000313" key="8">
    <source>
        <dbReference type="EMBL" id="PMD37170.1"/>
    </source>
</evidence>
<sequence>MVESRKSGPGSKVRSGCITCKARRVKCDETKPSCLRCQTLRLECGGYARKQKPTPSSHRLLPLVPKIQSVSKTAVPLAPTPSHELFANDQEFNYFKVYAGTTAPQLGEYFDTPIWSTIVLQASEQEYFIKHAIIALGALNQSHDVTTSIQGVSGRVLRSSSPHYQVAFHHYGSSIQGIRKACEEQRKSRRTILIACLLAVCFEYYHGNIDLATAHVKNGIKLIDEWFLSMKHLVSVIGQQFLQGIIEDELISIFTRLERDIYIWHEVYLVEMHPELQKNAARIILAIPARGFADLHMARRFFDIMLSQVDRFVYNIEEMLWDYSRPTSRSRRALQLDSSTGAIVLSKQQRQRFDFLKDGLASWRKAFQPALAQSLKVTGRDLLVAKTLALNFLCSAIALRCCLGPELTYDAEISDFQAALSMAGTLFDMVASKKGHTFIVTSIIIKSLFFIASKCRDKSIRTKARDYLQAMSRQEGIWDSTAISAMTNVVMKLEETGESGLIPEHKRLRAIRTSFDLYTRQGTLRFLTIPMKTEAIEVVARCMEFRW</sequence>
<dbReference type="InterPro" id="IPR036864">
    <property type="entry name" value="Zn2-C6_fun-type_DNA-bd_sf"/>
</dbReference>
<dbReference type="OrthoDB" id="2593732at2759"/>
<accession>A0A2J6RF81</accession>
<keyword evidence="2" id="KW-0862">Zinc</keyword>
<dbReference type="AlphaFoldDB" id="A0A2J6RF81"/>
<evidence type="ECO:0000256" key="5">
    <source>
        <dbReference type="ARBA" id="ARBA00023163"/>
    </source>
</evidence>
<evidence type="ECO:0000256" key="3">
    <source>
        <dbReference type="ARBA" id="ARBA00023015"/>
    </source>
</evidence>
<dbReference type="Pfam" id="PF11951">
    <property type="entry name" value="Fungal_trans_2"/>
    <property type="match status" value="1"/>
</dbReference>
<evidence type="ECO:0000259" key="7">
    <source>
        <dbReference type="PROSITE" id="PS50048"/>
    </source>
</evidence>
<reference evidence="8 9" key="1">
    <citation type="submission" date="2016-04" db="EMBL/GenBank/DDBJ databases">
        <title>A degradative enzymes factory behind the ericoid mycorrhizal symbiosis.</title>
        <authorList>
            <consortium name="DOE Joint Genome Institute"/>
            <person name="Martino E."/>
            <person name="Morin E."/>
            <person name="Grelet G."/>
            <person name="Kuo A."/>
            <person name="Kohler A."/>
            <person name="Daghino S."/>
            <person name="Barry K."/>
            <person name="Choi C."/>
            <person name="Cichocki N."/>
            <person name="Clum A."/>
            <person name="Copeland A."/>
            <person name="Hainaut M."/>
            <person name="Haridas S."/>
            <person name="Labutti K."/>
            <person name="Lindquist E."/>
            <person name="Lipzen A."/>
            <person name="Khouja H.-R."/>
            <person name="Murat C."/>
            <person name="Ohm R."/>
            <person name="Olson A."/>
            <person name="Spatafora J."/>
            <person name="Veneault-Fourrey C."/>
            <person name="Henrissat B."/>
            <person name="Grigoriev I."/>
            <person name="Martin F."/>
            <person name="Perotto S."/>
        </authorList>
    </citation>
    <scope>NUCLEOTIDE SEQUENCE [LARGE SCALE GENOMIC DNA]</scope>
    <source>
        <strain evidence="8 9">F</strain>
    </source>
</reference>
<dbReference type="PANTHER" id="PTHR36206:SF4">
    <property type="entry name" value="HYPOTHETICAL CONSERVED PROTEIN (EUROFUNG)-RELATED"/>
    <property type="match status" value="1"/>
</dbReference>
<dbReference type="GO" id="GO:0000981">
    <property type="term" value="F:DNA-binding transcription factor activity, RNA polymerase II-specific"/>
    <property type="evidence" value="ECO:0007669"/>
    <property type="project" value="InterPro"/>
</dbReference>
<evidence type="ECO:0000256" key="2">
    <source>
        <dbReference type="ARBA" id="ARBA00022833"/>
    </source>
</evidence>